<dbReference type="AlphaFoldDB" id="A0A8J2PSD1"/>
<feature type="region of interest" description="Disordered" evidence="1">
    <location>
        <begin position="121"/>
        <end position="206"/>
    </location>
</feature>
<dbReference type="Proteomes" id="UP000708208">
    <property type="component" value="Unassembled WGS sequence"/>
</dbReference>
<name>A0A8J2PSD1_9HEXA</name>
<accession>A0A8J2PSD1</accession>
<feature type="region of interest" description="Disordered" evidence="1">
    <location>
        <begin position="41"/>
        <end position="101"/>
    </location>
</feature>
<gene>
    <name evidence="2" type="ORF">AFUS01_LOCUS35924</name>
</gene>
<sequence length="206" mass="22097">MPVFTHPYLNFTAASQVQSFPPNMTTNSFTHAQGFNSTTLILPGPSNSTPNKSQVSPKQSTPKYDPSPKKSPEFSKVLSKPQSESDKSLTEAKVNEKPGYEESLSKAQTLLAKIQNLAVNINGNGKNPRKSMSPAKISRVPFPSNNNNNIHSSNINNNTPVTTSESPAVPDVNSGPQATSRPDSNSSTSTNGESRTSPNNSRTEIP</sequence>
<comment type="caution">
    <text evidence="2">The sequence shown here is derived from an EMBL/GenBank/DDBJ whole genome shotgun (WGS) entry which is preliminary data.</text>
</comment>
<evidence type="ECO:0000256" key="1">
    <source>
        <dbReference type="SAM" id="MobiDB-lite"/>
    </source>
</evidence>
<organism evidence="2 3">
    <name type="scientific">Allacma fusca</name>
    <dbReference type="NCBI Taxonomy" id="39272"/>
    <lineage>
        <taxon>Eukaryota</taxon>
        <taxon>Metazoa</taxon>
        <taxon>Ecdysozoa</taxon>
        <taxon>Arthropoda</taxon>
        <taxon>Hexapoda</taxon>
        <taxon>Collembola</taxon>
        <taxon>Symphypleona</taxon>
        <taxon>Sminthuridae</taxon>
        <taxon>Allacma</taxon>
    </lineage>
</organism>
<protein>
    <submittedName>
        <fullName evidence="2">Uncharacterized protein</fullName>
    </submittedName>
</protein>
<evidence type="ECO:0000313" key="3">
    <source>
        <dbReference type="Proteomes" id="UP000708208"/>
    </source>
</evidence>
<feature type="compositionally biased region" description="Polar residues" evidence="1">
    <location>
        <begin position="174"/>
        <end position="206"/>
    </location>
</feature>
<reference evidence="2" key="1">
    <citation type="submission" date="2021-06" db="EMBL/GenBank/DDBJ databases">
        <authorList>
            <person name="Hodson N. C."/>
            <person name="Mongue J. A."/>
            <person name="Jaron S. K."/>
        </authorList>
    </citation>
    <scope>NUCLEOTIDE SEQUENCE</scope>
</reference>
<feature type="non-terminal residue" evidence="2">
    <location>
        <position position="206"/>
    </location>
</feature>
<feature type="compositionally biased region" description="Polar residues" evidence="1">
    <location>
        <begin position="41"/>
        <end position="62"/>
    </location>
</feature>
<evidence type="ECO:0000313" key="2">
    <source>
        <dbReference type="EMBL" id="CAG7825836.1"/>
    </source>
</evidence>
<keyword evidence="3" id="KW-1185">Reference proteome</keyword>
<dbReference type="EMBL" id="CAJVCH010537686">
    <property type="protein sequence ID" value="CAG7825836.1"/>
    <property type="molecule type" value="Genomic_DNA"/>
</dbReference>
<feature type="compositionally biased region" description="Low complexity" evidence="1">
    <location>
        <begin position="144"/>
        <end position="158"/>
    </location>
</feature>
<feature type="compositionally biased region" description="Basic and acidic residues" evidence="1">
    <location>
        <begin position="83"/>
        <end position="101"/>
    </location>
</feature>
<proteinExistence type="predicted"/>